<organism evidence="2">
    <name type="scientific">Amphimedon queenslandica</name>
    <name type="common">Sponge</name>
    <dbReference type="NCBI Taxonomy" id="400682"/>
    <lineage>
        <taxon>Eukaryota</taxon>
        <taxon>Metazoa</taxon>
        <taxon>Porifera</taxon>
        <taxon>Demospongiae</taxon>
        <taxon>Heteroscleromorpha</taxon>
        <taxon>Haplosclerida</taxon>
        <taxon>Niphatidae</taxon>
        <taxon>Amphimedon</taxon>
    </lineage>
</organism>
<sequence>MIDVSQWRASIGLWKNCQTRLASSSGSVSVEYHQPDQPIKRPTAYDSVSDIELNPGPQANQTYMKVEEVLRNHYKVLEDATKGSLKSILSLLYAGNIITPTVRDSNSYSDMMQEFEAKIKLAKDISELKILCEVFCNCLSQSGGPVCDAAESLKCEWEKVFDVPPSSSLDTDTVEKDLCDDSSKQTKDSIKGKVEKVLSNDSCKQTKDPPIKEKQNDVSDDSFDQTKDPKKEKVEKNLSDNSFDQTEEPKKEKVEKELSDDLSDQTKDPEKEKVEKELCDDFSDQTKDPKKEKGQFLYVYASLLNVIKIISLELFIYAYIAEKNISDDLSDERKEARGQFLQIITTKLYRLACNHLCQCSCSLAACMPEENKSSKYSYYLIAMPGNTPSEVPKSARLCMT</sequence>
<evidence type="ECO:0000313" key="2">
    <source>
        <dbReference type="EnsemblMetazoa" id="Aqu2.1.17668_001"/>
    </source>
</evidence>
<feature type="compositionally biased region" description="Basic and acidic residues" evidence="1">
    <location>
        <begin position="247"/>
        <end position="289"/>
    </location>
</feature>
<evidence type="ECO:0000256" key="1">
    <source>
        <dbReference type="SAM" id="MobiDB-lite"/>
    </source>
</evidence>
<feature type="region of interest" description="Disordered" evidence="1">
    <location>
        <begin position="200"/>
        <end position="289"/>
    </location>
</feature>
<dbReference type="EnsemblMetazoa" id="Aqu2.1.17668_001">
    <property type="protein sequence ID" value="Aqu2.1.17668_001"/>
    <property type="gene ID" value="Aqu2.1.17668"/>
</dbReference>
<protein>
    <submittedName>
        <fullName evidence="2">Uncharacterized protein</fullName>
    </submittedName>
</protein>
<proteinExistence type="predicted"/>
<reference evidence="2" key="1">
    <citation type="submission" date="2017-05" db="UniProtKB">
        <authorList>
            <consortium name="EnsemblMetazoa"/>
        </authorList>
    </citation>
    <scope>IDENTIFICATION</scope>
</reference>
<dbReference type="AlphaFoldDB" id="A0A1X7TS46"/>
<accession>A0A1X7TS46</accession>
<dbReference type="InParanoid" id="A0A1X7TS46"/>
<name>A0A1X7TS46_AMPQE</name>
<feature type="compositionally biased region" description="Basic and acidic residues" evidence="1">
    <location>
        <begin position="224"/>
        <end position="238"/>
    </location>
</feature>
<feature type="compositionally biased region" description="Basic and acidic residues" evidence="1">
    <location>
        <begin position="200"/>
        <end position="217"/>
    </location>
</feature>